<dbReference type="Gene3D" id="3.30.565.10">
    <property type="entry name" value="Histidine kinase-like ATPase, C-terminal domain"/>
    <property type="match status" value="1"/>
</dbReference>
<evidence type="ECO:0000256" key="11">
    <source>
        <dbReference type="ARBA" id="ARBA00023136"/>
    </source>
</evidence>
<feature type="transmembrane region" description="Helical" evidence="12">
    <location>
        <begin position="178"/>
        <end position="197"/>
    </location>
</feature>
<evidence type="ECO:0000256" key="7">
    <source>
        <dbReference type="ARBA" id="ARBA00022692"/>
    </source>
</evidence>
<dbReference type="RefSeq" id="WP_350243894.1">
    <property type="nucleotide sequence ID" value="NZ_CP158299.1"/>
</dbReference>
<feature type="transmembrane region" description="Helical" evidence="12">
    <location>
        <begin position="12"/>
        <end position="34"/>
    </location>
</feature>
<name>A0AAU7UBK8_9DEIO</name>
<evidence type="ECO:0000256" key="1">
    <source>
        <dbReference type="ARBA" id="ARBA00000085"/>
    </source>
</evidence>
<keyword evidence="9 12" id="KW-1133">Transmembrane helix</keyword>
<evidence type="ECO:0000256" key="8">
    <source>
        <dbReference type="ARBA" id="ARBA00022777"/>
    </source>
</evidence>
<dbReference type="InterPro" id="IPR036890">
    <property type="entry name" value="HATPase_C_sf"/>
</dbReference>
<evidence type="ECO:0000256" key="5">
    <source>
        <dbReference type="ARBA" id="ARBA00022553"/>
    </source>
</evidence>
<keyword evidence="6 14" id="KW-0808">Transferase</keyword>
<dbReference type="PANTHER" id="PTHR44936">
    <property type="entry name" value="SENSOR PROTEIN CREC"/>
    <property type="match status" value="1"/>
</dbReference>
<feature type="domain" description="Histidine kinase" evidence="13">
    <location>
        <begin position="428"/>
        <end position="524"/>
    </location>
</feature>
<keyword evidence="8 14" id="KW-0418">Kinase</keyword>
<dbReference type="PROSITE" id="PS50109">
    <property type="entry name" value="HIS_KIN"/>
    <property type="match status" value="1"/>
</dbReference>
<gene>
    <name evidence="14" type="ORF">ABOD76_05980</name>
</gene>
<evidence type="ECO:0000313" key="14">
    <source>
        <dbReference type="EMBL" id="XBV85851.1"/>
    </source>
</evidence>
<evidence type="ECO:0000256" key="4">
    <source>
        <dbReference type="ARBA" id="ARBA00022475"/>
    </source>
</evidence>
<dbReference type="GO" id="GO:0000160">
    <property type="term" value="P:phosphorelay signal transduction system"/>
    <property type="evidence" value="ECO:0007669"/>
    <property type="project" value="UniProtKB-KW"/>
</dbReference>
<keyword evidence="4" id="KW-1003">Cell membrane</keyword>
<dbReference type="InterPro" id="IPR050980">
    <property type="entry name" value="2C_sensor_his_kinase"/>
</dbReference>
<evidence type="ECO:0000256" key="10">
    <source>
        <dbReference type="ARBA" id="ARBA00023012"/>
    </source>
</evidence>
<comment type="catalytic activity">
    <reaction evidence="1">
        <text>ATP + protein L-histidine = ADP + protein N-phospho-L-histidine.</text>
        <dbReference type="EC" id="2.7.13.3"/>
    </reaction>
</comment>
<sequence>MRRPPYSLRPGIVGRLVVLHLLVLVSLTLLLGGIEVLFLQRSVRDELGQRALGTSRLVASMTEVVQAATRGQPDPAFNRTINRLRQNVGADYIVVGNVQGVRLAHPNAQAIGRPMEGGDNAGPLAGREIVSTARGSLGLAVRGKVPVRAANGRVVGVVSTGYLMPRIDRLAAQVARAVLPWFLLALLLGTVGAVVIARRLKREILNLEPEQIAALVQQHEGVLSALREAVIAVDRRGQLTLGNPRALAALDLSESQVPMPLAISWPELHAALGALPPGSAPVRDLDVRLRGAPVLVNVERLAGGGLVASFRDRAELMRLAEELTHVRGFVDVLRAQTHEHQNRLHTLSGLLQLGRPQDALQLIRQEVQRDADLRGLLRDVAVPRLAALLIGKRERAAELGLGFHLEPGANLGAHWDSSSETLVTGAGNLIENAFEALRGQGQGTVTVSIGEDPEGVQLEVMDDGPGVPPELTQRILERGFSTRGEGRGYGLALVLARVQASGGQLRHFRRGQQTVFQLSLPLQERR</sequence>
<evidence type="ECO:0000256" key="3">
    <source>
        <dbReference type="ARBA" id="ARBA00012438"/>
    </source>
</evidence>
<dbReference type="SUPFAM" id="SSF103190">
    <property type="entry name" value="Sensory domain-like"/>
    <property type="match status" value="1"/>
</dbReference>
<evidence type="ECO:0000256" key="12">
    <source>
        <dbReference type="SAM" id="Phobius"/>
    </source>
</evidence>
<evidence type="ECO:0000256" key="9">
    <source>
        <dbReference type="ARBA" id="ARBA00022989"/>
    </source>
</evidence>
<dbReference type="KEGG" id="dsc:ABOD76_05980"/>
<reference evidence="14" key="1">
    <citation type="submission" date="2024-06" db="EMBL/GenBank/DDBJ databases">
        <title>Draft Genome Sequence of Deinococcus sonorensis Type Strain KR-87, a Biofilm Producing Representative of the Genus Deinococcus.</title>
        <authorList>
            <person name="Boren L.S."/>
            <person name="Grosso R.A."/>
            <person name="Hugenberg-Cox A.N."/>
            <person name="Hill J.T.E."/>
            <person name="Albert C.M."/>
            <person name="Tuohy J.M."/>
        </authorList>
    </citation>
    <scope>NUCLEOTIDE SEQUENCE</scope>
    <source>
        <strain evidence="14">KR-87</strain>
    </source>
</reference>
<keyword evidence="10" id="KW-0902">Two-component regulatory system</keyword>
<dbReference type="Pfam" id="PF14689">
    <property type="entry name" value="SPOB_a"/>
    <property type="match status" value="1"/>
</dbReference>
<dbReference type="EMBL" id="CP158299">
    <property type="protein sequence ID" value="XBV85851.1"/>
    <property type="molecule type" value="Genomic_DNA"/>
</dbReference>
<evidence type="ECO:0000256" key="2">
    <source>
        <dbReference type="ARBA" id="ARBA00004651"/>
    </source>
</evidence>
<dbReference type="SUPFAM" id="SSF55874">
    <property type="entry name" value="ATPase domain of HSP90 chaperone/DNA topoisomerase II/histidine kinase"/>
    <property type="match status" value="1"/>
</dbReference>
<dbReference type="InterPro" id="IPR003594">
    <property type="entry name" value="HATPase_dom"/>
</dbReference>
<dbReference type="Gene3D" id="3.30.450.20">
    <property type="entry name" value="PAS domain"/>
    <property type="match status" value="2"/>
</dbReference>
<dbReference type="SMART" id="SM00387">
    <property type="entry name" value="HATPase_c"/>
    <property type="match status" value="1"/>
</dbReference>
<protein>
    <recommendedName>
        <fullName evidence="3">histidine kinase</fullName>
        <ecNumber evidence="3">2.7.13.3</ecNumber>
    </recommendedName>
</protein>
<evidence type="ECO:0000256" key="6">
    <source>
        <dbReference type="ARBA" id="ARBA00022679"/>
    </source>
</evidence>
<dbReference type="Pfam" id="PF17203">
    <property type="entry name" value="sCache_3_2"/>
    <property type="match status" value="1"/>
</dbReference>
<dbReference type="InterPro" id="IPR033463">
    <property type="entry name" value="sCache_3"/>
</dbReference>
<dbReference type="PRINTS" id="PR00344">
    <property type="entry name" value="BCTRLSENSOR"/>
</dbReference>
<dbReference type="InterPro" id="IPR005467">
    <property type="entry name" value="His_kinase_dom"/>
</dbReference>
<dbReference type="InterPro" id="IPR039506">
    <property type="entry name" value="SPOB_a"/>
</dbReference>
<dbReference type="InterPro" id="IPR004358">
    <property type="entry name" value="Sig_transdc_His_kin-like_C"/>
</dbReference>
<keyword evidence="7 12" id="KW-0812">Transmembrane</keyword>
<dbReference type="AlphaFoldDB" id="A0AAU7UBK8"/>
<keyword evidence="5" id="KW-0597">Phosphoprotein</keyword>
<organism evidence="14">
    <name type="scientific">Deinococcus sonorensis KR-87</name>
    <dbReference type="NCBI Taxonomy" id="694439"/>
    <lineage>
        <taxon>Bacteria</taxon>
        <taxon>Thermotogati</taxon>
        <taxon>Deinococcota</taxon>
        <taxon>Deinococci</taxon>
        <taxon>Deinococcales</taxon>
        <taxon>Deinococcaceae</taxon>
        <taxon>Deinococcus</taxon>
    </lineage>
</organism>
<evidence type="ECO:0000259" key="13">
    <source>
        <dbReference type="PROSITE" id="PS50109"/>
    </source>
</evidence>
<dbReference type="EC" id="2.7.13.3" evidence="3"/>
<dbReference type="GO" id="GO:0004673">
    <property type="term" value="F:protein histidine kinase activity"/>
    <property type="evidence" value="ECO:0007669"/>
    <property type="project" value="UniProtKB-EC"/>
</dbReference>
<proteinExistence type="predicted"/>
<dbReference type="PANTHER" id="PTHR44936:SF9">
    <property type="entry name" value="SENSOR PROTEIN CREC"/>
    <property type="match status" value="1"/>
</dbReference>
<dbReference type="InterPro" id="IPR029151">
    <property type="entry name" value="Sensor-like_sf"/>
</dbReference>
<accession>A0AAU7UBK8</accession>
<dbReference type="Gene3D" id="1.10.287.130">
    <property type="match status" value="1"/>
</dbReference>
<dbReference type="Pfam" id="PF02518">
    <property type="entry name" value="HATPase_c"/>
    <property type="match status" value="1"/>
</dbReference>
<dbReference type="GO" id="GO:0005886">
    <property type="term" value="C:plasma membrane"/>
    <property type="evidence" value="ECO:0007669"/>
    <property type="project" value="UniProtKB-SubCell"/>
</dbReference>
<comment type="subcellular location">
    <subcellularLocation>
        <location evidence="2">Cell membrane</location>
        <topology evidence="2">Multi-pass membrane protein</topology>
    </subcellularLocation>
</comment>
<keyword evidence="11 12" id="KW-0472">Membrane</keyword>